<reference evidence="3" key="1">
    <citation type="submission" date="2025-08" db="UniProtKB">
        <authorList>
            <consortium name="RefSeq"/>
        </authorList>
    </citation>
    <scope>IDENTIFICATION</scope>
</reference>
<sequence>MLLRSALLGSLLLHLTLGAAVCDEEKFDQVAGTLLLYSTTSNTQPVDKAGLEASCMSDNKTFEWIEDYTRTCIKGVAGGVMRLLLDSSGEELHGRCYGEKQTEYLKHTPCWNTASAELSACNKEMTALMEAAVKLEKRQHLLAHSCCSIQTYSKCMETRARAKCPEEAAEFLKDMVYRIGENLLDGPCGKFTPESKECTELPKPMIPKKLKYRSFVPAMINVLNHYG</sequence>
<protein>
    <submittedName>
        <fullName evidence="3">Uncharacterized protein LOC100901994</fullName>
    </submittedName>
</protein>
<dbReference type="PANTHER" id="PTHR33964">
    <property type="entry name" value="RE45066P-RELATED"/>
    <property type="match status" value="1"/>
</dbReference>
<dbReference type="PANTHER" id="PTHR33964:SF1">
    <property type="entry name" value="RE45066P"/>
    <property type="match status" value="1"/>
</dbReference>
<dbReference type="AlphaFoldDB" id="A0AAJ6QYP9"/>
<evidence type="ECO:0000256" key="1">
    <source>
        <dbReference type="SAM" id="SignalP"/>
    </source>
</evidence>
<keyword evidence="1" id="KW-0732">Signal</keyword>
<feature type="signal peptide" evidence="1">
    <location>
        <begin position="1"/>
        <end position="18"/>
    </location>
</feature>
<organism evidence="2 3">
    <name type="scientific">Galendromus occidentalis</name>
    <name type="common">western predatory mite</name>
    <dbReference type="NCBI Taxonomy" id="34638"/>
    <lineage>
        <taxon>Eukaryota</taxon>
        <taxon>Metazoa</taxon>
        <taxon>Ecdysozoa</taxon>
        <taxon>Arthropoda</taxon>
        <taxon>Chelicerata</taxon>
        <taxon>Arachnida</taxon>
        <taxon>Acari</taxon>
        <taxon>Parasitiformes</taxon>
        <taxon>Mesostigmata</taxon>
        <taxon>Gamasina</taxon>
        <taxon>Phytoseioidea</taxon>
        <taxon>Phytoseiidae</taxon>
        <taxon>Typhlodrominae</taxon>
        <taxon>Galendromus</taxon>
    </lineage>
</organism>
<accession>A0AAJ6QYP9</accession>
<gene>
    <name evidence="3" type="primary">LOC100901994</name>
</gene>
<keyword evidence="2" id="KW-1185">Reference proteome</keyword>
<dbReference type="Proteomes" id="UP000694867">
    <property type="component" value="Unplaced"/>
</dbReference>
<evidence type="ECO:0000313" key="2">
    <source>
        <dbReference type="Proteomes" id="UP000694867"/>
    </source>
</evidence>
<evidence type="ECO:0000313" key="3">
    <source>
        <dbReference type="RefSeq" id="XP_003748091.1"/>
    </source>
</evidence>
<feature type="chain" id="PRO_5042482330" evidence="1">
    <location>
        <begin position="19"/>
        <end position="227"/>
    </location>
</feature>
<dbReference type="KEGG" id="goe:100901994"/>
<dbReference type="RefSeq" id="XP_003748091.1">
    <property type="nucleotide sequence ID" value="XM_003748043.1"/>
</dbReference>
<proteinExistence type="predicted"/>
<dbReference type="GeneID" id="100901994"/>
<name>A0AAJ6QYP9_9ACAR</name>